<accession>A0ABN2FTK4</accession>
<evidence type="ECO:0000256" key="1">
    <source>
        <dbReference type="ARBA" id="ARBA00023125"/>
    </source>
</evidence>
<keyword evidence="1 2" id="KW-0238">DNA-binding</keyword>
<dbReference type="Pfam" id="PF17920">
    <property type="entry name" value="TetR_C_16"/>
    <property type="match status" value="1"/>
</dbReference>
<gene>
    <name evidence="4" type="ORF">GCM10009765_05710</name>
</gene>
<dbReference type="InterPro" id="IPR036271">
    <property type="entry name" value="Tet_transcr_reg_TetR-rel_C_sf"/>
</dbReference>
<dbReference type="InterPro" id="IPR041678">
    <property type="entry name" value="TetR_C_16"/>
</dbReference>
<organism evidence="4 5">
    <name type="scientific">Fodinicola feengrottensis</name>
    <dbReference type="NCBI Taxonomy" id="435914"/>
    <lineage>
        <taxon>Bacteria</taxon>
        <taxon>Bacillati</taxon>
        <taxon>Actinomycetota</taxon>
        <taxon>Actinomycetes</taxon>
        <taxon>Mycobacteriales</taxon>
        <taxon>Fodinicola</taxon>
    </lineage>
</organism>
<evidence type="ECO:0000259" key="3">
    <source>
        <dbReference type="PROSITE" id="PS50977"/>
    </source>
</evidence>
<dbReference type="Proteomes" id="UP001500618">
    <property type="component" value="Unassembled WGS sequence"/>
</dbReference>
<dbReference type="Pfam" id="PF00440">
    <property type="entry name" value="TetR_N"/>
    <property type="match status" value="1"/>
</dbReference>
<dbReference type="InterPro" id="IPR050109">
    <property type="entry name" value="HTH-type_TetR-like_transc_reg"/>
</dbReference>
<dbReference type="PANTHER" id="PTHR30055:SF235">
    <property type="entry name" value="TRANSCRIPTIONAL REGULATORY PROTEIN"/>
    <property type="match status" value="1"/>
</dbReference>
<dbReference type="SUPFAM" id="SSF46689">
    <property type="entry name" value="Homeodomain-like"/>
    <property type="match status" value="1"/>
</dbReference>
<dbReference type="Gene3D" id="1.10.10.60">
    <property type="entry name" value="Homeodomain-like"/>
    <property type="match status" value="1"/>
</dbReference>
<proteinExistence type="predicted"/>
<evidence type="ECO:0000313" key="5">
    <source>
        <dbReference type="Proteomes" id="UP001500618"/>
    </source>
</evidence>
<dbReference type="InterPro" id="IPR001647">
    <property type="entry name" value="HTH_TetR"/>
</dbReference>
<feature type="DNA-binding region" description="H-T-H motif" evidence="2">
    <location>
        <begin position="40"/>
        <end position="59"/>
    </location>
</feature>
<keyword evidence="5" id="KW-1185">Reference proteome</keyword>
<dbReference type="RefSeq" id="WP_163567488.1">
    <property type="nucleotide sequence ID" value="NZ_BAAANY010000002.1"/>
</dbReference>
<sequence>MTDDLPATRPGRWRSGAQSRQRVLDAARTLFAARGYSGTTVRAVAANAGVDPAMVYYFFGTKQGLFSAALEMSPQVAPALHAVFAGSLDSMGVRIIRTLLEAMDASDHVPLAILTRTAPHHDESEVLLREFIDRELTDRLMAMLDAPDAAMRVGTVNAFILGVAVARYVVRMEPVASASVDELVARIGPTLQQCLTGPTA</sequence>
<dbReference type="PANTHER" id="PTHR30055">
    <property type="entry name" value="HTH-TYPE TRANSCRIPTIONAL REGULATOR RUTR"/>
    <property type="match status" value="1"/>
</dbReference>
<dbReference type="EMBL" id="BAAANY010000002">
    <property type="protein sequence ID" value="GAA1659204.1"/>
    <property type="molecule type" value="Genomic_DNA"/>
</dbReference>
<reference evidence="4 5" key="1">
    <citation type="journal article" date="2019" name="Int. J. Syst. Evol. Microbiol.">
        <title>The Global Catalogue of Microorganisms (GCM) 10K type strain sequencing project: providing services to taxonomists for standard genome sequencing and annotation.</title>
        <authorList>
            <consortium name="The Broad Institute Genomics Platform"/>
            <consortium name="The Broad Institute Genome Sequencing Center for Infectious Disease"/>
            <person name="Wu L."/>
            <person name="Ma J."/>
        </authorList>
    </citation>
    <scope>NUCLEOTIDE SEQUENCE [LARGE SCALE GENOMIC DNA]</scope>
    <source>
        <strain evidence="4 5">JCM 14718</strain>
    </source>
</reference>
<dbReference type="Gene3D" id="1.10.357.10">
    <property type="entry name" value="Tetracycline Repressor, domain 2"/>
    <property type="match status" value="1"/>
</dbReference>
<dbReference type="InterPro" id="IPR009057">
    <property type="entry name" value="Homeodomain-like_sf"/>
</dbReference>
<feature type="domain" description="HTH tetR-type" evidence="3">
    <location>
        <begin position="17"/>
        <end position="77"/>
    </location>
</feature>
<dbReference type="PROSITE" id="PS50977">
    <property type="entry name" value="HTH_TETR_2"/>
    <property type="match status" value="1"/>
</dbReference>
<evidence type="ECO:0000256" key="2">
    <source>
        <dbReference type="PROSITE-ProRule" id="PRU00335"/>
    </source>
</evidence>
<dbReference type="PRINTS" id="PR00455">
    <property type="entry name" value="HTHTETR"/>
</dbReference>
<protein>
    <submittedName>
        <fullName evidence="4">TetR family transcriptional regulator</fullName>
    </submittedName>
</protein>
<name>A0ABN2FTK4_9ACTN</name>
<evidence type="ECO:0000313" key="4">
    <source>
        <dbReference type="EMBL" id="GAA1659204.1"/>
    </source>
</evidence>
<dbReference type="SUPFAM" id="SSF48498">
    <property type="entry name" value="Tetracyclin repressor-like, C-terminal domain"/>
    <property type="match status" value="1"/>
</dbReference>
<comment type="caution">
    <text evidence="4">The sequence shown here is derived from an EMBL/GenBank/DDBJ whole genome shotgun (WGS) entry which is preliminary data.</text>
</comment>